<feature type="transmembrane region" description="Helical" evidence="1">
    <location>
        <begin position="25"/>
        <end position="47"/>
    </location>
</feature>
<organism evidence="2">
    <name type="scientific">bioreactor metagenome</name>
    <dbReference type="NCBI Taxonomy" id="1076179"/>
    <lineage>
        <taxon>unclassified sequences</taxon>
        <taxon>metagenomes</taxon>
        <taxon>ecological metagenomes</taxon>
    </lineage>
</organism>
<feature type="transmembrane region" description="Helical" evidence="1">
    <location>
        <begin position="77"/>
        <end position="94"/>
    </location>
</feature>
<keyword evidence="1" id="KW-0812">Transmembrane</keyword>
<dbReference type="Pfam" id="PF17247">
    <property type="entry name" value="DUF5316"/>
    <property type="match status" value="1"/>
</dbReference>
<reference evidence="2" key="1">
    <citation type="submission" date="2019-08" db="EMBL/GenBank/DDBJ databases">
        <authorList>
            <person name="Kucharzyk K."/>
            <person name="Murdoch R.W."/>
            <person name="Higgins S."/>
            <person name="Loffler F."/>
        </authorList>
    </citation>
    <scope>NUCLEOTIDE SEQUENCE</scope>
</reference>
<protein>
    <submittedName>
        <fullName evidence="2">Uncharacterized protein</fullName>
    </submittedName>
</protein>
<gene>
    <name evidence="2" type="ORF">SDC9_134782</name>
</gene>
<dbReference type="AlphaFoldDB" id="A0A645DGI5"/>
<dbReference type="InterPro" id="IPR035167">
    <property type="entry name" value="DUF5316"/>
</dbReference>
<sequence>MKNLLVIELVILAIAAVIALLRGNFMLIIEITGSIGLIFMVTAAILMGSFSSGDRIRANYNPDEEERKQKNRLSEKLFFIGLFNIIMSAFAYKLI</sequence>
<proteinExistence type="predicted"/>
<comment type="caution">
    <text evidence="2">The sequence shown here is derived from an EMBL/GenBank/DDBJ whole genome shotgun (WGS) entry which is preliminary data.</text>
</comment>
<keyword evidence="1" id="KW-0472">Membrane</keyword>
<dbReference type="EMBL" id="VSSQ01035465">
    <property type="protein sequence ID" value="MPM87682.1"/>
    <property type="molecule type" value="Genomic_DNA"/>
</dbReference>
<accession>A0A645DGI5</accession>
<evidence type="ECO:0000313" key="2">
    <source>
        <dbReference type="EMBL" id="MPM87682.1"/>
    </source>
</evidence>
<evidence type="ECO:0000256" key="1">
    <source>
        <dbReference type="SAM" id="Phobius"/>
    </source>
</evidence>
<name>A0A645DGI5_9ZZZZ</name>
<keyword evidence="1" id="KW-1133">Transmembrane helix</keyword>